<dbReference type="AlphaFoldDB" id="A0A7M1S0S1"/>
<dbReference type="RefSeq" id="WP_197547767.1">
    <property type="nucleotide sequence ID" value="NZ_CP063164.1"/>
</dbReference>
<name>A0A7M1S0S1_9BACT</name>
<dbReference type="EMBL" id="CP063164">
    <property type="protein sequence ID" value="QOR61095.1"/>
    <property type="molecule type" value="Genomic_DNA"/>
</dbReference>
<evidence type="ECO:0000256" key="7">
    <source>
        <dbReference type="ARBA" id="ARBA00023237"/>
    </source>
</evidence>
<dbReference type="GO" id="GO:0015483">
    <property type="term" value="F:long-chain fatty acid transporting porin activity"/>
    <property type="evidence" value="ECO:0007669"/>
    <property type="project" value="TreeGrafter"/>
</dbReference>
<keyword evidence="6" id="KW-0472">Membrane</keyword>
<keyword evidence="3" id="KW-1134">Transmembrane beta strand</keyword>
<proteinExistence type="inferred from homology"/>
<feature type="chain" id="PRO_5029891240" evidence="8">
    <location>
        <begin position="26"/>
        <end position="431"/>
    </location>
</feature>
<evidence type="ECO:0000256" key="3">
    <source>
        <dbReference type="ARBA" id="ARBA00022452"/>
    </source>
</evidence>
<dbReference type="InterPro" id="IPR005017">
    <property type="entry name" value="OMPP1/FadL/TodX"/>
</dbReference>
<protein>
    <submittedName>
        <fullName evidence="9">Outer membrane protein transport protein</fullName>
    </submittedName>
</protein>
<dbReference type="PANTHER" id="PTHR35093">
    <property type="entry name" value="OUTER MEMBRANE PROTEIN NMB0088-RELATED"/>
    <property type="match status" value="1"/>
</dbReference>
<evidence type="ECO:0000313" key="9">
    <source>
        <dbReference type="EMBL" id="QOR61095.1"/>
    </source>
</evidence>
<dbReference type="SUPFAM" id="SSF56935">
    <property type="entry name" value="Porins"/>
    <property type="match status" value="1"/>
</dbReference>
<keyword evidence="5 8" id="KW-0732">Signal</keyword>
<gene>
    <name evidence="9" type="ORF">IMZ28_06390</name>
</gene>
<keyword evidence="4" id="KW-0812">Transmembrane</keyword>
<evidence type="ECO:0000313" key="10">
    <source>
        <dbReference type="Proteomes" id="UP000595074"/>
    </source>
</evidence>
<evidence type="ECO:0000256" key="8">
    <source>
        <dbReference type="SAM" id="SignalP"/>
    </source>
</evidence>
<comment type="subcellular location">
    <subcellularLocation>
        <location evidence="1">Cell outer membrane</location>
        <topology evidence="1">Multi-pass membrane protein</topology>
    </subcellularLocation>
</comment>
<dbReference type="Gene3D" id="2.40.160.60">
    <property type="entry name" value="Outer membrane protein transport protein (OMPP1/FadL/TodX)"/>
    <property type="match status" value="2"/>
</dbReference>
<keyword evidence="7" id="KW-0998">Cell outer membrane</keyword>
<evidence type="ECO:0000256" key="5">
    <source>
        <dbReference type="ARBA" id="ARBA00022729"/>
    </source>
</evidence>
<feature type="signal peptide" evidence="8">
    <location>
        <begin position="1"/>
        <end position="25"/>
    </location>
</feature>
<dbReference type="Proteomes" id="UP000595074">
    <property type="component" value="Chromosome"/>
</dbReference>
<evidence type="ECO:0000256" key="6">
    <source>
        <dbReference type="ARBA" id="ARBA00023136"/>
    </source>
</evidence>
<evidence type="ECO:0000256" key="2">
    <source>
        <dbReference type="ARBA" id="ARBA00008163"/>
    </source>
</evidence>
<organism evidence="9 10">
    <name type="scientific">Sulfurovum indicum</name>
    <dbReference type="NCBI Taxonomy" id="2779528"/>
    <lineage>
        <taxon>Bacteria</taxon>
        <taxon>Pseudomonadati</taxon>
        <taxon>Campylobacterota</taxon>
        <taxon>Epsilonproteobacteria</taxon>
        <taxon>Campylobacterales</taxon>
        <taxon>Sulfurovaceae</taxon>
        <taxon>Sulfurovum</taxon>
    </lineage>
</organism>
<dbReference type="GO" id="GO:0009279">
    <property type="term" value="C:cell outer membrane"/>
    <property type="evidence" value="ECO:0007669"/>
    <property type="project" value="UniProtKB-SubCell"/>
</dbReference>
<accession>A0A7M1S0S1</accession>
<dbReference type="Pfam" id="PF03349">
    <property type="entry name" value="Toluene_X"/>
    <property type="match status" value="1"/>
</dbReference>
<comment type="similarity">
    <text evidence="2">Belongs to the OmpP1/FadL family.</text>
</comment>
<evidence type="ECO:0000256" key="4">
    <source>
        <dbReference type="ARBA" id="ARBA00022692"/>
    </source>
</evidence>
<evidence type="ECO:0000256" key="1">
    <source>
        <dbReference type="ARBA" id="ARBA00004571"/>
    </source>
</evidence>
<dbReference type="KEGG" id="sinu:IMZ28_06390"/>
<keyword evidence="10" id="KW-1185">Reference proteome</keyword>
<reference evidence="9 10" key="1">
    <citation type="submission" date="2020-10" db="EMBL/GenBank/DDBJ databases">
        <title>The genome of sulfurovum sp.</title>
        <authorList>
            <person name="Xie S."/>
            <person name="Shao Z."/>
            <person name="Jiang L."/>
        </authorList>
    </citation>
    <scope>NUCLEOTIDE SEQUENCE [LARGE SCALE GENOMIC DNA]</scope>
    <source>
        <strain evidence="9 10">ST-419</strain>
    </source>
</reference>
<sequence length="431" mass="46598">MKTSMFTKSTSAIALSFMTSTLLHATNGDTLIAMGTKARGMGGAGIAVSHCAESTLQNPALITCTEGTSISFGGTIFMPDISANMGSAALHESDANLNVIPEVSISHKLNDNWYLGIGMWGTAGMGVDYRDAPRTQTDSGNMHMVTNLQLMQFGVSVAYKANDFGFAVTPILQYGSLDINYNNFDGSSVGDGIAQDLNFGFNLGAYYDFTNHGIDGLTLGAVYKSKIDMDYSNQLSSATQPFADLDMFPAAMDNHLEQPAEIGIGIGYRIYQHTFAFDYKQIQWSDAKGYRDFGWEDQDVFAVGYQYTQGSWAFRLGYNHANHPIKEAPSGGAVQPSQSPTGSYPNAGGDALNLFNLLGFPATAEDHYTIGGSYIFTDSFAIDLAYVYAPETKTTMNTIVGIDPNTGDLYTGPSTVYHTENSISFQLSYKF</sequence>
<dbReference type="PANTHER" id="PTHR35093:SF8">
    <property type="entry name" value="OUTER MEMBRANE PROTEIN NMB0088-RELATED"/>
    <property type="match status" value="1"/>
</dbReference>